<dbReference type="Proteomes" id="UP000541444">
    <property type="component" value="Unassembled WGS sequence"/>
</dbReference>
<dbReference type="InterPro" id="IPR011011">
    <property type="entry name" value="Znf_FYVE_PHD"/>
</dbReference>
<evidence type="ECO:0000256" key="2">
    <source>
        <dbReference type="ARBA" id="ARBA00022833"/>
    </source>
</evidence>
<proteinExistence type="predicted"/>
<sequence length="129" mass="14282">MVDQQIVCCMCGDIGFSDKLFSCNNTCCNRFQHAYCSNYVQGSSTVGFCDWCIIEGRKQQQQPPPKSSSSSKKSSRGDKKMKHNIDKDDDEGTGNSSGDKGKKSTSNSGDAPSPRPTNRRYKFLKDVMC</sequence>
<reference evidence="5 6" key="1">
    <citation type="journal article" date="2020" name="IScience">
        <title>Genome Sequencing of the Endangered Kingdonia uniflora (Circaeasteraceae, Ranunculales) Reveals Potential Mechanisms of Evolutionary Specialization.</title>
        <authorList>
            <person name="Sun Y."/>
            <person name="Deng T."/>
            <person name="Zhang A."/>
            <person name="Moore M.J."/>
            <person name="Landis J.B."/>
            <person name="Lin N."/>
            <person name="Zhang H."/>
            <person name="Zhang X."/>
            <person name="Huang J."/>
            <person name="Zhang X."/>
            <person name="Sun H."/>
            <person name="Wang H."/>
        </authorList>
    </citation>
    <scope>NUCLEOTIDE SEQUENCE [LARGE SCALE GENOMIC DNA]</scope>
    <source>
        <strain evidence="5">TB1705</strain>
        <tissue evidence="5">Leaf</tissue>
    </source>
</reference>
<feature type="region of interest" description="Disordered" evidence="3">
    <location>
        <begin position="58"/>
        <end position="129"/>
    </location>
</feature>
<evidence type="ECO:0000256" key="1">
    <source>
        <dbReference type="ARBA" id="ARBA00022771"/>
    </source>
</evidence>
<dbReference type="EMBL" id="JACGCM010002300">
    <property type="protein sequence ID" value="KAF6141640.1"/>
    <property type="molecule type" value="Genomic_DNA"/>
</dbReference>
<feature type="compositionally biased region" description="Basic and acidic residues" evidence="3">
    <location>
        <begin position="75"/>
        <end position="86"/>
    </location>
</feature>
<feature type="compositionally biased region" description="Polar residues" evidence="3">
    <location>
        <begin position="93"/>
        <end position="110"/>
    </location>
</feature>
<organism evidence="5 6">
    <name type="scientific">Kingdonia uniflora</name>
    <dbReference type="NCBI Taxonomy" id="39325"/>
    <lineage>
        <taxon>Eukaryota</taxon>
        <taxon>Viridiplantae</taxon>
        <taxon>Streptophyta</taxon>
        <taxon>Embryophyta</taxon>
        <taxon>Tracheophyta</taxon>
        <taxon>Spermatophyta</taxon>
        <taxon>Magnoliopsida</taxon>
        <taxon>Ranunculales</taxon>
        <taxon>Circaeasteraceae</taxon>
        <taxon>Kingdonia</taxon>
    </lineage>
</organism>
<evidence type="ECO:0000259" key="4">
    <source>
        <dbReference type="Pfam" id="PF25054"/>
    </source>
</evidence>
<name>A0A7J7LGH9_9MAGN</name>
<keyword evidence="1" id="KW-0479">Metal-binding</keyword>
<keyword evidence="6" id="KW-1185">Reference proteome</keyword>
<dbReference type="PANTHER" id="PTHR33779">
    <property type="entry name" value="EXPRESSED PROTEIN"/>
    <property type="match status" value="1"/>
</dbReference>
<keyword evidence="2" id="KW-0862">Zinc</keyword>
<dbReference type="PANTHER" id="PTHR33779:SF11">
    <property type="entry name" value="OS04G0551600 PROTEIN"/>
    <property type="match status" value="1"/>
</dbReference>
<dbReference type="InterPro" id="IPR056874">
    <property type="entry name" value="PHD_dom_pln"/>
</dbReference>
<evidence type="ECO:0000313" key="5">
    <source>
        <dbReference type="EMBL" id="KAF6141640.1"/>
    </source>
</evidence>
<keyword evidence="1" id="KW-0863">Zinc-finger</keyword>
<dbReference type="Pfam" id="PF25054">
    <property type="entry name" value="PHD_pln"/>
    <property type="match status" value="1"/>
</dbReference>
<dbReference type="GO" id="GO:0008270">
    <property type="term" value="F:zinc ion binding"/>
    <property type="evidence" value="ECO:0007669"/>
    <property type="project" value="UniProtKB-KW"/>
</dbReference>
<protein>
    <recommendedName>
        <fullName evidence="4">PHD-type zinc finger plants domain-containing protein</fullName>
    </recommendedName>
</protein>
<dbReference type="SUPFAM" id="SSF57903">
    <property type="entry name" value="FYVE/PHD zinc finger"/>
    <property type="match status" value="1"/>
</dbReference>
<dbReference type="OrthoDB" id="1935489at2759"/>
<evidence type="ECO:0000313" key="6">
    <source>
        <dbReference type="Proteomes" id="UP000541444"/>
    </source>
</evidence>
<comment type="caution">
    <text evidence="5">The sequence shown here is derived from an EMBL/GenBank/DDBJ whole genome shotgun (WGS) entry which is preliminary data.</text>
</comment>
<gene>
    <name evidence="5" type="ORF">GIB67_001192</name>
</gene>
<dbReference type="AlphaFoldDB" id="A0A7J7LGH9"/>
<feature type="domain" description="PHD-type zinc finger plants" evidence="4">
    <location>
        <begin position="9"/>
        <end position="52"/>
    </location>
</feature>
<accession>A0A7J7LGH9</accession>
<evidence type="ECO:0000256" key="3">
    <source>
        <dbReference type="SAM" id="MobiDB-lite"/>
    </source>
</evidence>